<organism evidence="2">
    <name type="scientific">Tanacetum cinerariifolium</name>
    <name type="common">Dalmatian daisy</name>
    <name type="synonym">Chrysanthemum cinerariifolium</name>
    <dbReference type="NCBI Taxonomy" id="118510"/>
    <lineage>
        <taxon>Eukaryota</taxon>
        <taxon>Viridiplantae</taxon>
        <taxon>Streptophyta</taxon>
        <taxon>Embryophyta</taxon>
        <taxon>Tracheophyta</taxon>
        <taxon>Spermatophyta</taxon>
        <taxon>Magnoliopsida</taxon>
        <taxon>eudicotyledons</taxon>
        <taxon>Gunneridae</taxon>
        <taxon>Pentapetalae</taxon>
        <taxon>asterids</taxon>
        <taxon>campanulids</taxon>
        <taxon>Asterales</taxon>
        <taxon>Asteraceae</taxon>
        <taxon>Asteroideae</taxon>
        <taxon>Anthemideae</taxon>
        <taxon>Anthemidinae</taxon>
        <taxon>Tanacetum</taxon>
    </lineage>
</organism>
<accession>A0A699H802</accession>
<feature type="region of interest" description="Disordered" evidence="1">
    <location>
        <begin position="216"/>
        <end position="238"/>
    </location>
</feature>
<feature type="compositionally biased region" description="Basic and acidic residues" evidence="1">
    <location>
        <begin position="112"/>
        <end position="122"/>
    </location>
</feature>
<comment type="caution">
    <text evidence="2">The sequence shown here is derived from an EMBL/GenBank/DDBJ whole genome shotgun (WGS) entry which is preliminary data.</text>
</comment>
<feature type="region of interest" description="Disordered" evidence="1">
    <location>
        <begin position="112"/>
        <end position="190"/>
    </location>
</feature>
<dbReference type="EMBL" id="BKCJ010115094">
    <property type="protein sequence ID" value="GEX55132.1"/>
    <property type="molecule type" value="Genomic_DNA"/>
</dbReference>
<protein>
    <submittedName>
        <fullName evidence="2">Uncharacterized protein</fullName>
    </submittedName>
</protein>
<evidence type="ECO:0000256" key="1">
    <source>
        <dbReference type="SAM" id="MobiDB-lite"/>
    </source>
</evidence>
<dbReference type="AlphaFoldDB" id="A0A699H802"/>
<sequence>MFEEDQTIDVVALPKFDMPSCKSSMSTKDVKSLALHHGIPLDLHPVALTKGWTMDQLLDDMIGLYEPYFEFSGIRKGERNNQLRSHIVPPLPAGQAIPDKTDHQKEVEMADPKIVATRERNARAAAKKKEKKKRCPDEGEGSRPHRKRKKTSTARRDSSAASEHVSSPEPIRMVYPVGPNMENPSGDQTKRNLTIVPTEVLQTSLGDHFMHRSLTAERTTSPARLSAQGAHGDEAQEEPNALDNYTALERAWFALGRGALAQADMLERFENLQADYNSLAKTHADCGDTNDHAGCTEQFQLLEGQNSELSQVNKDQALKIKELKYTLARKDSALVYAERINAGRAQEKERLVTQLSKSEMEKFDCILKLLAIMAGWGKGLSEERSEEDLLALMIRMEGFDVYADKKMCVEYNKMFEKKIPLCREDLSRLPSLPL</sequence>
<gene>
    <name evidence="2" type="ORF">Tci_327107</name>
</gene>
<evidence type="ECO:0000313" key="2">
    <source>
        <dbReference type="EMBL" id="GEX55132.1"/>
    </source>
</evidence>
<reference evidence="2" key="1">
    <citation type="journal article" date="2019" name="Sci. Rep.">
        <title>Draft genome of Tanacetum cinerariifolium, the natural source of mosquito coil.</title>
        <authorList>
            <person name="Yamashiro T."/>
            <person name="Shiraishi A."/>
            <person name="Satake H."/>
            <person name="Nakayama K."/>
        </authorList>
    </citation>
    <scope>NUCLEOTIDE SEQUENCE</scope>
</reference>
<proteinExistence type="predicted"/>
<feature type="compositionally biased region" description="Basic residues" evidence="1">
    <location>
        <begin position="125"/>
        <end position="134"/>
    </location>
</feature>
<feature type="compositionally biased region" description="Basic residues" evidence="1">
    <location>
        <begin position="144"/>
        <end position="153"/>
    </location>
</feature>
<name>A0A699H802_TANCI</name>